<dbReference type="GO" id="GO:0050660">
    <property type="term" value="F:flavin adenine dinucleotide binding"/>
    <property type="evidence" value="ECO:0007669"/>
    <property type="project" value="InterPro"/>
</dbReference>
<dbReference type="GO" id="GO:0003995">
    <property type="term" value="F:acyl-CoA dehydrogenase activity"/>
    <property type="evidence" value="ECO:0007669"/>
    <property type="project" value="TreeGrafter"/>
</dbReference>
<dbReference type="InterPro" id="IPR046373">
    <property type="entry name" value="Acyl-CoA_Oxase/DH_mid-dom_sf"/>
</dbReference>
<dbReference type="AlphaFoldDB" id="A0A254TFL2"/>
<gene>
    <name evidence="14" type="ORF">AYR66_17270</name>
</gene>
<dbReference type="SUPFAM" id="SSF47203">
    <property type="entry name" value="Acyl-CoA dehydrogenase C-terminal domain-like"/>
    <property type="match status" value="1"/>
</dbReference>
<keyword evidence="15" id="KW-1185">Reference proteome</keyword>
<evidence type="ECO:0000256" key="6">
    <source>
        <dbReference type="ARBA" id="ARBA00023002"/>
    </source>
</evidence>
<evidence type="ECO:0000259" key="11">
    <source>
        <dbReference type="Pfam" id="PF00441"/>
    </source>
</evidence>
<evidence type="ECO:0000256" key="5">
    <source>
        <dbReference type="ARBA" id="ARBA00022827"/>
    </source>
</evidence>
<dbReference type="FunFam" id="1.10.540.10:FF:000002">
    <property type="entry name" value="Acyl-CoA dehydrogenase FadE19"/>
    <property type="match status" value="1"/>
</dbReference>
<sequence length="379" mass="41058">MNKYHLTDDQLETWDAIRKFARDRIAPYAKQIEESNEFPREIFRELGAQGYLGAAQSPDYGGAGCDAVTLCLILEEISKASGAVGNSFNTHVSLVSELISTHGTAAQKDKYLPDLVTAKKMGAFGLTEPSGGSNAGAPLTRAERDGSDYLLTGSKAFITNAPVADIFVVTAKTENGVSAFILERGMPGFDIGKPDFKMGMHGSPTSTLYFDQVRVPEKNMLGPEGSGFRAFAQALDRGRVNVGALIVGIAQAAYEASVVYARERTQFGKAIAAFQGVQFPIAEMATEIEAARLLTLNAARMYDAGLPIKLESSMAKWFAAEAALRACDTAISVHGGYGYLADFPVERYYRDVKMYHIAEGTANIQRIVMAREILGRYPM</sequence>
<dbReference type="InterPro" id="IPR037069">
    <property type="entry name" value="AcylCoA_DH/ox_N_sf"/>
</dbReference>
<reference evidence="14 15" key="1">
    <citation type="submission" date="2016-02" db="EMBL/GenBank/DDBJ databases">
        <authorList>
            <person name="Wen L."/>
            <person name="He K."/>
            <person name="Yang H."/>
        </authorList>
    </citation>
    <scope>NUCLEOTIDE SEQUENCE [LARGE SCALE GENOMIC DNA]</scope>
    <source>
        <strain evidence="14 15">TSA40</strain>
    </source>
</reference>
<evidence type="ECO:0000256" key="2">
    <source>
        <dbReference type="ARBA" id="ARBA00009347"/>
    </source>
</evidence>
<dbReference type="PANTHER" id="PTHR43884:SF12">
    <property type="entry name" value="ISOVALERYL-COA DEHYDROGENASE, MITOCHONDRIAL-RELATED"/>
    <property type="match status" value="1"/>
</dbReference>
<comment type="catalytic activity">
    <reaction evidence="7">
        <text>3-sulfinopropanoyl-CoA + H2O = propanoyl-CoA + sulfite + H(+)</text>
        <dbReference type="Rhea" id="RHEA:41624"/>
        <dbReference type="ChEBI" id="CHEBI:15377"/>
        <dbReference type="ChEBI" id="CHEBI:15378"/>
        <dbReference type="ChEBI" id="CHEBI:17359"/>
        <dbReference type="ChEBI" id="CHEBI:57392"/>
        <dbReference type="ChEBI" id="CHEBI:78349"/>
        <dbReference type="EC" id="3.13.1.4"/>
    </reaction>
    <physiologicalReaction direction="left-to-right" evidence="7">
        <dbReference type="Rhea" id="RHEA:41625"/>
    </physiologicalReaction>
</comment>
<comment type="caution">
    <text evidence="14">The sequence shown here is derived from an EMBL/GenBank/DDBJ whole genome shotgun (WGS) entry which is preliminary data.</text>
</comment>
<dbReference type="RefSeq" id="WP_088707813.1">
    <property type="nucleotide sequence ID" value="NZ_LSTO01000001.1"/>
</dbReference>
<dbReference type="InterPro" id="IPR013786">
    <property type="entry name" value="AcylCoA_DH/ox_N"/>
</dbReference>
<feature type="domain" description="Acyl-CoA dehydrogenase/oxidase N-terminal" evidence="13">
    <location>
        <begin position="7"/>
        <end position="117"/>
    </location>
</feature>
<evidence type="ECO:0000259" key="12">
    <source>
        <dbReference type="Pfam" id="PF02770"/>
    </source>
</evidence>
<dbReference type="SUPFAM" id="SSF56645">
    <property type="entry name" value="Acyl-CoA dehydrogenase NM domain-like"/>
    <property type="match status" value="1"/>
</dbReference>
<dbReference type="EC" id="3.13.1.4" evidence="8"/>
<dbReference type="Pfam" id="PF02771">
    <property type="entry name" value="Acyl-CoA_dh_N"/>
    <property type="match status" value="1"/>
</dbReference>
<keyword evidence="3" id="KW-0285">Flavoprotein</keyword>
<dbReference type="FunFam" id="2.40.110.10:FF:000002">
    <property type="entry name" value="Acyl-CoA dehydrogenase fadE12"/>
    <property type="match status" value="1"/>
</dbReference>
<dbReference type="Pfam" id="PF00441">
    <property type="entry name" value="Acyl-CoA_dh_1"/>
    <property type="match status" value="1"/>
</dbReference>
<organism evidence="14 15">
    <name type="scientific">Noviherbaspirillum denitrificans</name>
    <dbReference type="NCBI Taxonomy" id="1968433"/>
    <lineage>
        <taxon>Bacteria</taxon>
        <taxon>Pseudomonadati</taxon>
        <taxon>Pseudomonadota</taxon>
        <taxon>Betaproteobacteria</taxon>
        <taxon>Burkholderiales</taxon>
        <taxon>Oxalobacteraceae</taxon>
        <taxon>Noviherbaspirillum</taxon>
    </lineage>
</organism>
<evidence type="ECO:0000256" key="10">
    <source>
        <dbReference type="ARBA" id="ARBA00075603"/>
    </source>
</evidence>
<evidence type="ECO:0000256" key="9">
    <source>
        <dbReference type="ARBA" id="ARBA00068311"/>
    </source>
</evidence>
<evidence type="ECO:0000313" key="14">
    <source>
        <dbReference type="EMBL" id="OWW20957.1"/>
    </source>
</evidence>
<dbReference type="PANTHER" id="PTHR43884">
    <property type="entry name" value="ACYL-COA DEHYDROGENASE"/>
    <property type="match status" value="1"/>
</dbReference>
<feature type="domain" description="Acyl-CoA dehydrogenase/oxidase C-terminal" evidence="11">
    <location>
        <begin position="225"/>
        <end position="373"/>
    </location>
</feature>
<dbReference type="GO" id="GO:0016787">
    <property type="term" value="F:hydrolase activity"/>
    <property type="evidence" value="ECO:0007669"/>
    <property type="project" value="UniProtKB-KW"/>
</dbReference>
<comment type="cofactor">
    <cofactor evidence="1">
        <name>FAD</name>
        <dbReference type="ChEBI" id="CHEBI:57692"/>
    </cofactor>
</comment>
<feature type="domain" description="Acyl-CoA oxidase/dehydrogenase middle" evidence="12">
    <location>
        <begin position="123"/>
        <end position="213"/>
    </location>
</feature>
<name>A0A254TFL2_9BURK</name>
<evidence type="ECO:0000256" key="4">
    <source>
        <dbReference type="ARBA" id="ARBA00022801"/>
    </source>
</evidence>
<dbReference type="Gene3D" id="1.10.540.10">
    <property type="entry name" value="Acyl-CoA dehydrogenase/oxidase, N-terminal domain"/>
    <property type="match status" value="1"/>
</dbReference>
<dbReference type="Gene3D" id="2.40.110.10">
    <property type="entry name" value="Butyryl-CoA Dehydrogenase, subunit A, domain 2"/>
    <property type="match status" value="1"/>
</dbReference>
<dbReference type="InterPro" id="IPR009100">
    <property type="entry name" value="AcylCoA_DH/oxidase_NM_dom_sf"/>
</dbReference>
<comment type="similarity">
    <text evidence="2">Belongs to the acyl-CoA dehydrogenase family.</text>
</comment>
<proteinExistence type="inferred from homology"/>
<dbReference type="EMBL" id="LSTO01000001">
    <property type="protein sequence ID" value="OWW20957.1"/>
    <property type="molecule type" value="Genomic_DNA"/>
</dbReference>
<dbReference type="Proteomes" id="UP000197535">
    <property type="component" value="Unassembled WGS sequence"/>
</dbReference>
<dbReference type="FunFam" id="1.20.140.10:FF:000004">
    <property type="entry name" value="Acyl-CoA dehydrogenase FadE25"/>
    <property type="match status" value="1"/>
</dbReference>
<dbReference type="Gene3D" id="1.20.140.10">
    <property type="entry name" value="Butyryl-CoA Dehydrogenase, subunit A, domain 3"/>
    <property type="match status" value="1"/>
</dbReference>
<dbReference type="InterPro" id="IPR006091">
    <property type="entry name" value="Acyl-CoA_Oxase/DH_mid-dom"/>
</dbReference>
<evidence type="ECO:0000313" key="15">
    <source>
        <dbReference type="Proteomes" id="UP000197535"/>
    </source>
</evidence>
<dbReference type="OrthoDB" id="9770681at2"/>
<dbReference type="PIRSF" id="PIRSF016578">
    <property type="entry name" value="HsaA"/>
    <property type="match status" value="1"/>
</dbReference>
<protein>
    <recommendedName>
        <fullName evidence="9">3-sulfinopropanoyl-CoA desulfinase</fullName>
        <ecNumber evidence="8">3.13.1.4</ecNumber>
    </recommendedName>
    <alternativeName>
        <fullName evidence="10">3-sulfinopropionyl coenzyme A desulfinase</fullName>
    </alternativeName>
</protein>
<evidence type="ECO:0000259" key="13">
    <source>
        <dbReference type="Pfam" id="PF02771"/>
    </source>
</evidence>
<dbReference type="InterPro" id="IPR009075">
    <property type="entry name" value="AcylCo_DH/oxidase_C"/>
</dbReference>
<keyword evidence="6" id="KW-0560">Oxidoreductase</keyword>
<accession>A0A254TFL2</accession>
<evidence type="ECO:0000256" key="7">
    <source>
        <dbReference type="ARBA" id="ARBA00052938"/>
    </source>
</evidence>
<dbReference type="InterPro" id="IPR036250">
    <property type="entry name" value="AcylCo_DH-like_C"/>
</dbReference>
<keyword evidence="5" id="KW-0274">FAD</keyword>
<keyword evidence="4" id="KW-0378">Hydrolase</keyword>
<dbReference type="Pfam" id="PF02770">
    <property type="entry name" value="Acyl-CoA_dh_M"/>
    <property type="match status" value="1"/>
</dbReference>
<evidence type="ECO:0000256" key="8">
    <source>
        <dbReference type="ARBA" id="ARBA00066461"/>
    </source>
</evidence>
<evidence type="ECO:0000256" key="1">
    <source>
        <dbReference type="ARBA" id="ARBA00001974"/>
    </source>
</evidence>
<evidence type="ECO:0000256" key="3">
    <source>
        <dbReference type="ARBA" id="ARBA00022630"/>
    </source>
</evidence>